<keyword evidence="3" id="KW-1185">Reference proteome</keyword>
<dbReference type="Proteomes" id="UP000664835">
    <property type="component" value="Unassembled WGS sequence"/>
</dbReference>
<evidence type="ECO:0000313" key="2">
    <source>
        <dbReference type="EMBL" id="MBO1928404.1"/>
    </source>
</evidence>
<feature type="region of interest" description="Disordered" evidence="1">
    <location>
        <begin position="146"/>
        <end position="169"/>
    </location>
</feature>
<dbReference type="RefSeq" id="WP_208151016.1">
    <property type="nucleotide sequence ID" value="NZ_JAGETV010000041.1"/>
</dbReference>
<gene>
    <name evidence="2" type="ORF">J3998_12555</name>
</gene>
<evidence type="ECO:0000313" key="3">
    <source>
        <dbReference type="Proteomes" id="UP000664835"/>
    </source>
</evidence>
<dbReference type="InterPro" id="IPR021378">
    <property type="entry name" value="DUF3010"/>
</dbReference>
<organism evidence="2 3">
    <name type="scientific">Thiomicrorhabdus marina</name>
    <dbReference type="NCBI Taxonomy" id="2818442"/>
    <lineage>
        <taxon>Bacteria</taxon>
        <taxon>Pseudomonadati</taxon>
        <taxon>Pseudomonadota</taxon>
        <taxon>Gammaproteobacteria</taxon>
        <taxon>Thiotrichales</taxon>
        <taxon>Piscirickettsiaceae</taxon>
        <taxon>Thiomicrorhabdus</taxon>
    </lineage>
</organism>
<comment type="caution">
    <text evidence="2">The sequence shown here is derived from an EMBL/GenBank/DDBJ whole genome shotgun (WGS) entry which is preliminary data.</text>
</comment>
<accession>A0ABS3Q8Y4</accession>
<protein>
    <submittedName>
        <fullName evidence="2">DUF3010 family protein</fullName>
    </submittedName>
</protein>
<name>A0ABS3Q8Y4_9GAMM</name>
<feature type="compositionally biased region" description="Basic and acidic residues" evidence="1">
    <location>
        <begin position="146"/>
        <end position="163"/>
    </location>
</feature>
<reference evidence="2 3" key="1">
    <citation type="submission" date="2021-03" db="EMBL/GenBank/DDBJ databases">
        <title>Thiomicrorhabdus sp.nov.,novel sulfur-oxidizing bacteria isolated from coastal sediment.</title>
        <authorList>
            <person name="Liu X."/>
        </authorList>
    </citation>
    <scope>NUCLEOTIDE SEQUENCE [LARGE SCALE GENOMIC DNA]</scope>
    <source>
        <strain evidence="2 3">6S2-11</strain>
    </source>
</reference>
<dbReference type="EMBL" id="JAGETV010000041">
    <property type="protein sequence ID" value="MBO1928404.1"/>
    <property type="molecule type" value="Genomic_DNA"/>
</dbReference>
<evidence type="ECO:0000256" key="1">
    <source>
        <dbReference type="SAM" id="MobiDB-lite"/>
    </source>
</evidence>
<proteinExistence type="predicted"/>
<dbReference type="Pfam" id="PF11215">
    <property type="entry name" value="DUF3010"/>
    <property type="match status" value="1"/>
</dbReference>
<sequence>MRVLGIELAGNDAVVALLEYQMGMFYLPECRARKLNCRNPDNVEDLRYFQKSVAKLVEDYQINQIVIRERMKKGRFAGGANGFKLEAVIQLLDNCTVSLMNSATQKAIAKKYPSAIDFSETGMKKFQQGAFEVAYAQLTDPKGKVEEMRQKEIAKRKEKREAQQEDEQD</sequence>